<keyword evidence="9" id="KW-0175">Coiled coil</keyword>
<keyword evidence="4 10" id="KW-1133">Transmembrane helix</keyword>
<keyword evidence="2" id="KW-1003">Cell membrane</keyword>
<gene>
    <name evidence="13" type="ORF">GCM10008018_35460</name>
</gene>
<evidence type="ECO:0000256" key="4">
    <source>
        <dbReference type="ARBA" id="ARBA00022989"/>
    </source>
</evidence>
<accession>A0ABQ1ET61</accession>
<proteinExistence type="inferred from homology"/>
<evidence type="ECO:0000256" key="5">
    <source>
        <dbReference type="ARBA" id="ARBA00023136"/>
    </source>
</evidence>
<keyword evidence="14" id="KW-1185">Reference proteome</keyword>
<dbReference type="CDD" id="cd11386">
    <property type="entry name" value="MCP_signal"/>
    <property type="match status" value="1"/>
</dbReference>
<dbReference type="CDD" id="cd12912">
    <property type="entry name" value="PDC2_MCP_like"/>
    <property type="match status" value="1"/>
</dbReference>
<dbReference type="PRINTS" id="PR00260">
    <property type="entry name" value="CHEMTRNSDUCR"/>
</dbReference>
<evidence type="ECO:0000256" key="7">
    <source>
        <dbReference type="ARBA" id="ARBA00029447"/>
    </source>
</evidence>
<dbReference type="InterPro" id="IPR003660">
    <property type="entry name" value="HAMP_dom"/>
</dbReference>
<feature type="domain" description="HAMP" evidence="12">
    <location>
        <begin position="220"/>
        <end position="273"/>
    </location>
</feature>
<evidence type="ECO:0000313" key="14">
    <source>
        <dbReference type="Proteomes" id="UP000615455"/>
    </source>
</evidence>
<dbReference type="Pfam" id="PF17200">
    <property type="entry name" value="sCache_2"/>
    <property type="match status" value="1"/>
</dbReference>
<evidence type="ECO:0000256" key="2">
    <source>
        <dbReference type="ARBA" id="ARBA00022475"/>
    </source>
</evidence>
<dbReference type="CDD" id="cd06225">
    <property type="entry name" value="HAMP"/>
    <property type="match status" value="1"/>
</dbReference>
<protein>
    <submittedName>
        <fullName evidence="13">Chemotaxis protein</fullName>
    </submittedName>
</protein>
<sequence length="578" mass="62130">MFRLTIRKKLLYVSILLLVVPIITLGIVTYQVTDDSNRALIESGLKNNVRMVGEMLDSLDKDVQKGTISKEQAQDKLRLILLGEKKSDNTRSINKKIDLGDNGYFFVLDEKGNLLAHPLLEGQSIWDKQTSDGTFYIRDMVKTAQSGGGFTYYDWPLPNSTKEASKVAYSELFPSWGWVVSAGSYVQDYNAGQRHILSAMLLTLGICLVIGTTLLTLFALHISRPITRVANQAKLMASGDLTGEEVKVSNRDETGLLADSFNSLLSSLRELAGNQLLSANALASSSGTLSTVITDTVQSVHQTSEAITEVAANNETQAASIGETSRAMEEMTTGIQRIAVTSSQAFEASLGTLKEAENGSQLITQSGSQMTAVSDTVGDLSAVVKQLGDRSQQIGHIAEVIREISAQTNLLALNASIEAARAGEQGKGFAVVASEIRKLAERSNDSAGQVAELIETIQNDIDYAVASMLKGEHEVESGVASIKETGAAFARILEATRNVVDQVEEASAAAEQMSASSQEIAAALQEMEKLSSNTAGASQTVSAATEEQLASIEEISKSANRLSEMSDNMNRLVKRFKI</sequence>
<dbReference type="SMART" id="SM00304">
    <property type="entry name" value="HAMP"/>
    <property type="match status" value="1"/>
</dbReference>
<dbReference type="PROSITE" id="PS50111">
    <property type="entry name" value="CHEMOTAXIS_TRANSDUC_2"/>
    <property type="match status" value="1"/>
</dbReference>
<dbReference type="SMART" id="SM00283">
    <property type="entry name" value="MA"/>
    <property type="match status" value="1"/>
</dbReference>
<dbReference type="Pfam" id="PF00672">
    <property type="entry name" value="HAMP"/>
    <property type="match status" value="1"/>
</dbReference>
<dbReference type="Proteomes" id="UP000615455">
    <property type="component" value="Unassembled WGS sequence"/>
</dbReference>
<keyword evidence="3 10" id="KW-0812">Transmembrane</keyword>
<dbReference type="SMART" id="SM01049">
    <property type="entry name" value="Cache_2"/>
    <property type="match status" value="1"/>
</dbReference>
<dbReference type="Gene3D" id="1.10.287.950">
    <property type="entry name" value="Methyl-accepting chemotaxis protein"/>
    <property type="match status" value="1"/>
</dbReference>
<evidence type="ECO:0000313" key="13">
    <source>
        <dbReference type="EMBL" id="GFZ86253.1"/>
    </source>
</evidence>
<comment type="similarity">
    <text evidence="7">Belongs to the methyl-accepting chemotaxis (MCP) protein family.</text>
</comment>
<organism evidence="13 14">
    <name type="scientific">Paenibacillus marchantiophytorum</name>
    <dbReference type="NCBI Taxonomy" id="1619310"/>
    <lineage>
        <taxon>Bacteria</taxon>
        <taxon>Bacillati</taxon>
        <taxon>Bacillota</taxon>
        <taxon>Bacilli</taxon>
        <taxon>Bacillales</taxon>
        <taxon>Paenibacillaceae</taxon>
        <taxon>Paenibacillus</taxon>
    </lineage>
</organism>
<feature type="transmembrane region" description="Helical" evidence="10">
    <location>
        <begin position="12"/>
        <end position="32"/>
    </location>
</feature>
<dbReference type="InterPro" id="IPR004089">
    <property type="entry name" value="MCPsignal_dom"/>
</dbReference>
<feature type="transmembrane region" description="Helical" evidence="10">
    <location>
        <begin position="196"/>
        <end position="220"/>
    </location>
</feature>
<dbReference type="Gene3D" id="6.10.340.10">
    <property type="match status" value="1"/>
</dbReference>
<dbReference type="PANTHER" id="PTHR32089">
    <property type="entry name" value="METHYL-ACCEPTING CHEMOTAXIS PROTEIN MCPB"/>
    <property type="match status" value="1"/>
</dbReference>
<dbReference type="InterPro" id="IPR004090">
    <property type="entry name" value="Chemotax_Me-accpt_rcpt"/>
</dbReference>
<dbReference type="PANTHER" id="PTHR32089:SF112">
    <property type="entry name" value="LYSOZYME-LIKE PROTEIN-RELATED"/>
    <property type="match status" value="1"/>
</dbReference>
<dbReference type="InterPro" id="IPR033480">
    <property type="entry name" value="sCache_2"/>
</dbReference>
<evidence type="ECO:0000256" key="9">
    <source>
        <dbReference type="SAM" id="Coils"/>
    </source>
</evidence>
<dbReference type="PROSITE" id="PS50885">
    <property type="entry name" value="HAMP"/>
    <property type="match status" value="1"/>
</dbReference>
<comment type="caution">
    <text evidence="13">The sequence shown here is derived from an EMBL/GenBank/DDBJ whole genome shotgun (WGS) entry which is preliminary data.</text>
</comment>
<feature type="coiled-coil region" evidence="9">
    <location>
        <begin position="493"/>
        <end position="533"/>
    </location>
</feature>
<name>A0ABQ1ET61_9BACL</name>
<evidence type="ECO:0000256" key="8">
    <source>
        <dbReference type="PROSITE-ProRule" id="PRU00284"/>
    </source>
</evidence>
<evidence type="ECO:0000256" key="6">
    <source>
        <dbReference type="ARBA" id="ARBA00023224"/>
    </source>
</evidence>
<evidence type="ECO:0000256" key="1">
    <source>
        <dbReference type="ARBA" id="ARBA00004651"/>
    </source>
</evidence>
<comment type="subcellular location">
    <subcellularLocation>
        <location evidence="1">Cell membrane</location>
        <topology evidence="1">Multi-pass membrane protein</topology>
    </subcellularLocation>
</comment>
<dbReference type="RefSeq" id="WP_189013459.1">
    <property type="nucleotide sequence ID" value="NZ_BMHE01000017.1"/>
</dbReference>
<feature type="domain" description="Methyl-accepting transducer" evidence="11">
    <location>
        <begin position="292"/>
        <end position="528"/>
    </location>
</feature>
<keyword evidence="5 10" id="KW-0472">Membrane</keyword>
<evidence type="ECO:0000256" key="3">
    <source>
        <dbReference type="ARBA" id="ARBA00022692"/>
    </source>
</evidence>
<dbReference type="Gene3D" id="3.30.450.20">
    <property type="entry name" value="PAS domain"/>
    <property type="match status" value="1"/>
</dbReference>
<dbReference type="EMBL" id="BMHE01000017">
    <property type="protein sequence ID" value="GFZ86253.1"/>
    <property type="molecule type" value="Genomic_DNA"/>
</dbReference>
<dbReference type="SUPFAM" id="SSF58104">
    <property type="entry name" value="Methyl-accepting chemotaxis protein (MCP) signaling domain"/>
    <property type="match status" value="1"/>
</dbReference>
<evidence type="ECO:0000259" key="12">
    <source>
        <dbReference type="PROSITE" id="PS50885"/>
    </source>
</evidence>
<keyword evidence="6 8" id="KW-0807">Transducer</keyword>
<dbReference type="Pfam" id="PF00015">
    <property type="entry name" value="MCPsignal"/>
    <property type="match status" value="1"/>
</dbReference>
<evidence type="ECO:0000259" key="11">
    <source>
        <dbReference type="PROSITE" id="PS50111"/>
    </source>
</evidence>
<reference evidence="14" key="1">
    <citation type="journal article" date="2019" name="Int. J. Syst. Evol. Microbiol.">
        <title>The Global Catalogue of Microorganisms (GCM) 10K type strain sequencing project: providing services to taxonomists for standard genome sequencing and annotation.</title>
        <authorList>
            <consortium name="The Broad Institute Genomics Platform"/>
            <consortium name="The Broad Institute Genome Sequencing Center for Infectious Disease"/>
            <person name="Wu L."/>
            <person name="Ma J."/>
        </authorList>
    </citation>
    <scope>NUCLEOTIDE SEQUENCE [LARGE SCALE GENOMIC DNA]</scope>
    <source>
        <strain evidence="14">CGMCC 1.15043</strain>
    </source>
</reference>
<evidence type="ECO:0000256" key="10">
    <source>
        <dbReference type="SAM" id="Phobius"/>
    </source>
</evidence>